<feature type="transmembrane region" description="Helical" evidence="7">
    <location>
        <begin position="165"/>
        <end position="186"/>
    </location>
</feature>
<accession>A0AAN6BVT3</accession>
<keyword evidence="10" id="KW-1185">Reference proteome</keyword>
<dbReference type="AlphaFoldDB" id="A0AAN6BVT3"/>
<evidence type="ECO:0000256" key="7">
    <source>
        <dbReference type="SAM" id="Phobius"/>
    </source>
</evidence>
<feature type="transmembrane region" description="Helical" evidence="7">
    <location>
        <begin position="233"/>
        <end position="253"/>
    </location>
</feature>
<evidence type="ECO:0000259" key="8">
    <source>
        <dbReference type="Pfam" id="PF20684"/>
    </source>
</evidence>
<dbReference type="EMBL" id="JAAMOD010000432">
    <property type="protein sequence ID" value="KAF5228958.1"/>
    <property type="molecule type" value="Genomic_DNA"/>
</dbReference>
<keyword evidence="2 7" id="KW-0812">Transmembrane</keyword>
<comment type="subcellular location">
    <subcellularLocation>
        <location evidence="1">Membrane</location>
        <topology evidence="1">Multi-pass membrane protein</topology>
    </subcellularLocation>
</comment>
<keyword evidence="3 7" id="KW-1133">Transmembrane helix</keyword>
<evidence type="ECO:0000256" key="1">
    <source>
        <dbReference type="ARBA" id="ARBA00004141"/>
    </source>
</evidence>
<comment type="similarity">
    <text evidence="5">Belongs to the SAT4 family.</text>
</comment>
<dbReference type="InterPro" id="IPR049326">
    <property type="entry name" value="Rhodopsin_dom_fungi"/>
</dbReference>
<comment type="caution">
    <text evidence="9">The sequence shown here is derived from an EMBL/GenBank/DDBJ whole genome shotgun (WGS) entry which is preliminary data.</text>
</comment>
<keyword evidence="4 7" id="KW-0472">Membrane</keyword>
<feature type="domain" description="Rhodopsin" evidence="8">
    <location>
        <begin position="26"/>
        <end position="258"/>
    </location>
</feature>
<name>A0AAN6BVT3_FUSAU</name>
<proteinExistence type="inferred from homology"/>
<evidence type="ECO:0000256" key="5">
    <source>
        <dbReference type="ARBA" id="ARBA00038359"/>
    </source>
</evidence>
<reference evidence="9 10" key="1">
    <citation type="submission" date="2020-02" db="EMBL/GenBank/DDBJ databases">
        <title>Identification and distribution of gene clusters putatively required for synthesis of sphingolipid metabolism inhibitors in phylogenetically diverse species of the filamentous fungus Fusarium.</title>
        <authorList>
            <person name="Kim H.-S."/>
            <person name="Busman M."/>
            <person name="Brown D.W."/>
            <person name="Divon H."/>
            <person name="Uhlig S."/>
            <person name="Proctor R.H."/>
        </authorList>
    </citation>
    <scope>NUCLEOTIDE SEQUENCE [LARGE SCALE GENOMIC DNA]</scope>
    <source>
        <strain evidence="9 10">NRRL 2903</strain>
    </source>
</reference>
<evidence type="ECO:0000313" key="10">
    <source>
        <dbReference type="Proteomes" id="UP000537989"/>
    </source>
</evidence>
<feature type="transmembrane region" description="Helical" evidence="7">
    <location>
        <begin position="74"/>
        <end position="100"/>
    </location>
</feature>
<evidence type="ECO:0000313" key="9">
    <source>
        <dbReference type="EMBL" id="KAF5228958.1"/>
    </source>
</evidence>
<protein>
    <recommendedName>
        <fullName evidence="8">Rhodopsin domain-containing protein</fullName>
    </recommendedName>
</protein>
<feature type="transmembrane region" description="Helical" evidence="7">
    <location>
        <begin position="6"/>
        <end position="30"/>
    </location>
</feature>
<evidence type="ECO:0000256" key="3">
    <source>
        <dbReference type="ARBA" id="ARBA00022989"/>
    </source>
</evidence>
<organism evidence="9 10">
    <name type="scientific">Fusarium austroamericanum</name>
    <dbReference type="NCBI Taxonomy" id="282268"/>
    <lineage>
        <taxon>Eukaryota</taxon>
        <taxon>Fungi</taxon>
        <taxon>Dikarya</taxon>
        <taxon>Ascomycota</taxon>
        <taxon>Pezizomycotina</taxon>
        <taxon>Sordariomycetes</taxon>
        <taxon>Hypocreomycetidae</taxon>
        <taxon>Hypocreales</taxon>
        <taxon>Nectriaceae</taxon>
        <taxon>Fusarium</taxon>
    </lineage>
</organism>
<dbReference type="PANTHER" id="PTHR33048">
    <property type="entry name" value="PTH11-LIKE INTEGRAL MEMBRANE PROTEIN (AFU_ORTHOLOGUE AFUA_5G11245)"/>
    <property type="match status" value="1"/>
</dbReference>
<dbReference type="Pfam" id="PF20684">
    <property type="entry name" value="Fung_rhodopsin"/>
    <property type="match status" value="1"/>
</dbReference>
<evidence type="ECO:0000256" key="6">
    <source>
        <dbReference type="SAM" id="MobiDB-lite"/>
    </source>
</evidence>
<dbReference type="GO" id="GO:0016020">
    <property type="term" value="C:membrane"/>
    <property type="evidence" value="ECO:0007669"/>
    <property type="project" value="UniProtKB-SubCell"/>
</dbReference>
<feature type="transmembrane region" description="Helical" evidence="7">
    <location>
        <begin position="193"/>
        <end position="213"/>
    </location>
</feature>
<dbReference type="PANTHER" id="PTHR33048:SF47">
    <property type="entry name" value="INTEGRAL MEMBRANE PROTEIN-RELATED"/>
    <property type="match status" value="1"/>
</dbReference>
<sequence>MSSNLYVAAYVVAYITFAIGILSLIARFYSRALVIKSWGWDDWASVIVFLINIVHQVVLQLFMNLGCGNFLSPILIKIAFIKEIVIYAAHAVIKTTFLLFYLRLSPGFPFRAFIYVGFVLVFSTFLSSLLMTVLQCIPFEKILNPTLYPEVKCIDTLTVMLTPPILNIIMDFYILGIPITTIWSLQMTLRRKITVLSVLVFGIVSLTVALIRLPILVSVTSMESDVSIDVGKMVIVAAFEVQCAIVAVNLPSFKALWVKIKGRQSTSDSNAPSAQQPYKLSSMNNKHGSRKNNSMGVVTLLERGLTTNESEEVLVNMERGQVTEMKA</sequence>
<dbReference type="InterPro" id="IPR052337">
    <property type="entry name" value="SAT4-like"/>
</dbReference>
<gene>
    <name evidence="9" type="ORF">FAUST_10710</name>
</gene>
<feature type="transmembrane region" description="Helical" evidence="7">
    <location>
        <begin position="112"/>
        <end position="134"/>
    </location>
</feature>
<feature type="region of interest" description="Disordered" evidence="6">
    <location>
        <begin position="265"/>
        <end position="292"/>
    </location>
</feature>
<evidence type="ECO:0000256" key="2">
    <source>
        <dbReference type="ARBA" id="ARBA00022692"/>
    </source>
</evidence>
<dbReference type="Proteomes" id="UP000537989">
    <property type="component" value="Unassembled WGS sequence"/>
</dbReference>
<evidence type="ECO:0000256" key="4">
    <source>
        <dbReference type="ARBA" id="ARBA00023136"/>
    </source>
</evidence>
<feature type="transmembrane region" description="Helical" evidence="7">
    <location>
        <begin position="42"/>
        <end position="62"/>
    </location>
</feature>